<name>A0A1U7D9T4_9RHOB</name>
<dbReference type="Gene3D" id="3.40.190.170">
    <property type="entry name" value="Bacterial extracellular solute-binding protein, family 7"/>
    <property type="match status" value="1"/>
</dbReference>
<gene>
    <name evidence="7" type="ORF">Ga0080559_TMP4128</name>
</gene>
<keyword evidence="8" id="KW-1185">Reference proteome</keyword>
<evidence type="ECO:0000256" key="6">
    <source>
        <dbReference type="SAM" id="SignalP"/>
    </source>
</evidence>
<comment type="subcellular location">
    <subcellularLocation>
        <location evidence="1">Periplasm</location>
    </subcellularLocation>
</comment>
<dbReference type="NCBIfam" id="NF037995">
    <property type="entry name" value="TRAP_S1"/>
    <property type="match status" value="1"/>
</dbReference>
<feature type="signal peptide" evidence="6">
    <location>
        <begin position="1"/>
        <end position="21"/>
    </location>
</feature>
<evidence type="ECO:0000256" key="5">
    <source>
        <dbReference type="ARBA" id="ARBA00022764"/>
    </source>
</evidence>
<keyword evidence="5" id="KW-0574">Periplasm</keyword>
<evidence type="ECO:0000313" key="7">
    <source>
        <dbReference type="EMBL" id="APX24924.1"/>
    </source>
</evidence>
<dbReference type="GO" id="GO:0042597">
    <property type="term" value="C:periplasmic space"/>
    <property type="evidence" value="ECO:0007669"/>
    <property type="project" value="UniProtKB-SubCell"/>
</dbReference>
<dbReference type="STRING" id="1229727.Ga0080559_TMP4128"/>
<dbReference type="EMBL" id="CP014796">
    <property type="protein sequence ID" value="APX24924.1"/>
    <property type="molecule type" value="Genomic_DNA"/>
</dbReference>
<dbReference type="Proteomes" id="UP000186559">
    <property type="component" value="Chromosome"/>
</dbReference>
<dbReference type="GO" id="GO:0055085">
    <property type="term" value="P:transmembrane transport"/>
    <property type="evidence" value="ECO:0007669"/>
    <property type="project" value="InterPro"/>
</dbReference>
<dbReference type="CDD" id="cd13666">
    <property type="entry name" value="PBP2_TRAP_DctP_like_1"/>
    <property type="match status" value="1"/>
</dbReference>
<evidence type="ECO:0000256" key="1">
    <source>
        <dbReference type="ARBA" id="ARBA00004418"/>
    </source>
</evidence>
<dbReference type="KEGG" id="tpro:Ga0080559_TMP4128"/>
<evidence type="ECO:0000313" key="8">
    <source>
        <dbReference type="Proteomes" id="UP000186559"/>
    </source>
</evidence>
<keyword evidence="4 6" id="KW-0732">Signal</keyword>
<dbReference type="InterPro" id="IPR018389">
    <property type="entry name" value="DctP_fam"/>
</dbReference>
<evidence type="ECO:0000256" key="3">
    <source>
        <dbReference type="ARBA" id="ARBA00022448"/>
    </source>
</evidence>
<dbReference type="Pfam" id="PF03480">
    <property type="entry name" value="DctP"/>
    <property type="match status" value="1"/>
</dbReference>
<dbReference type="RefSeq" id="WP_076624639.1">
    <property type="nucleotide sequence ID" value="NZ_BMEW01000001.1"/>
</dbReference>
<dbReference type="InterPro" id="IPR038404">
    <property type="entry name" value="TRAP_DctP_sf"/>
</dbReference>
<organism evidence="7 8">
    <name type="scientific">Salipiger profundus</name>
    <dbReference type="NCBI Taxonomy" id="1229727"/>
    <lineage>
        <taxon>Bacteria</taxon>
        <taxon>Pseudomonadati</taxon>
        <taxon>Pseudomonadota</taxon>
        <taxon>Alphaproteobacteria</taxon>
        <taxon>Rhodobacterales</taxon>
        <taxon>Roseobacteraceae</taxon>
        <taxon>Salipiger</taxon>
    </lineage>
</organism>
<reference evidence="7 8" key="1">
    <citation type="submission" date="2016-03" db="EMBL/GenBank/DDBJ databases">
        <title>Deep-sea bacteria in the southern Pacific.</title>
        <authorList>
            <person name="Tang K."/>
        </authorList>
    </citation>
    <scope>NUCLEOTIDE SEQUENCE [LARGE SCALE GENOMIC DNA]</scope>
    <source>
        <strain evidence="7 8">JLT2016</strain>
    </source>
</reference>
<dbReference type="AlphaFoldDB" id="A0A1U7D9T4"/>
<sequence precursor="true">MNTLKGLLMAGVLALPGAAMAETYRASSWLPDNESTVVVMRWFTDQLEQKTDGDITFEVFSSGALMPPKSHLTGIGDGVVQLGFHTSGYTPSDVPIANALAGFGFISSDPVTIGAAWTDFVMHDDAQKEEFLEHGVVPMGGFSTPTYPIICNTKEPITELSQMEGLKVRSLGLIGKLVSDLGGVAVNIPAPEIYQALQTGQIDCAGIFPSYLTVDNSLAEVAKFSTDMKWTGSYNSPLFLINREFWSDLDTEDRATVFELAARAQARLQILYEDQQQLSFDQAVAEHGHTVVQPGESIQTAVTEWVENGVGDMAGVARDTYGIEDPEALFARFQPYVTKWEELIGGMDDKFDEDALTAMLMDNIYNTLDPAEYAVE</sequence>
<proteinExistence type="inferred from homology"/>
<evidence type="ECO:0000256" key="4">
    <source>
        <dbReference type="ARBA" id="ARBA00022729"/>
    </source>
</evidence>
<keyword evidence="3" id="KW-0813">Transport</keyword>
<accession>A0A1U7D9T4</accession>
<protein>
    <submittedName>
        <fullName evidence="7">TRAP-type C4-dicarboxylate transport system, periplasmic component</fullName>
    </submittedName>
</protein>
<evidence type="ECO:0000256" key="2">
    <source>
        <dbReference type="ARBA" id="ARBA00009023"/>
    </source>
</evidence>
<dbReference type="PANTHER" id="PTHR33376:SF7">
    <property type="entry name" value="C4-DICARBOXYLATE-BINDING PROTEIN DCTB"/>
    <property type="match status" value="1"/>
</dbReference>
<dbReference type="PANTHER" id="PTHR33376">
    <property type="match status" value="1"/>
</dbReference>
<comment type="similarity">
    <text evidence="2">Belongs to the bacterial solute-binding protein 7 family.</text>
</comment>
<feature type="chain" id="PRO_5010559515" evidence="6">
    <location>
        <begin position="22"/>
        <end position="376"/>
    </location>
</feature>
<dbReference type="OrthoDB" id="7822595at2"/>